<feature type="compositionally biased region" description="Basic residues" evidence="1">
    <location>
        <begin position="182"/>
        <end position="211"/>
    </location>
</feature>
<feature type="non-terminal residue" evidence="2">
    <location>
        <position position="247"/>
    </location>
</feature>
<reference evidence="2" key="1">
    <citation type="submission" date="2020-02" db="EMBL/GenBank/DDBJ databases">
        <authorList>
            <person name="Meier V. D."/>
        </authorList>
    </citation>
    <scope>NUCLEOTIDE SEQUENCE</scope>
    <source>
        <strain evidence="2">AVDCRST_MAG35</strain>
    </source>
</reference>
<evidence type="ECO:0000313" key="2">
    <source>
        <dbReference type="EMBL" id="CAA9422420.1"/>
    </source>
</evidence>
<proteinExistence type="predicted"/>
<feature type="non-terminal residue" evidence="2">
    <location>
        <position position="1"/>
    </location>
</feature>
<dbReference type="EC" id="3.1.3.82" evidence="2"/>
<gene>
    <name evidence="2" type="ORF">AVDCRST_MAG35-2081</name>
</gene>
<dbReference type="EMBL" id="CADCUY010000443">
    <property type="protein sequence ID" value="CAA9422420.1"/>
    <property type="molecule type" value="Genomic_DNA"/>
</dbReference>
<evidence type="ECO:0000256" key="1">
    <source>
        <dbReference type="SAM" id="MobiDB-lite"/>
    </source>
</evidence>
<feature type="compositionally biased region" description="Basic residues" evidence="1">
    <location>
        <begin position="79"/>
        <end position="89"/>
    </location>
</feature>
<feature type="compositionally biased region" description="Pro residues" evidence="1">
    <location>
        <begin position="1"/>
        <end position="11"/>
    </location>
</feature>
<dbReference type="AlphaFoldDB" id="A0A6J4PRR6"/>
<feature type="compositionally biased region" description="Low complexity" evidence="1">
    <location>
        <begin position="54"/>
        <end position="63"/>
    </location>
</feature>
<protein>
    <submittedName>
        <fullName evidence="2">D-glycero-beta-D-manno-heptose-1,7-bisphosphate 7-phosphatase Histidinol-phosphatase</fullName>
        <ecNumber evidence="2">3.1.3.15</ecNumber>
        <ecNumber evidence="2">3.1.3.82</ecNumber>
    </submittedName>
</protein>
<feature type="compositionally biased region" description="Basic residues" evidence="1">
    <location>
        <begin position="129"/>
        <end position="144"/>
    </location>
</feature>
<keyword evidence="2" id="KW-0378">Hydrolase</keyword>
<sequence>RRSGRRPPPAGSRPGRGGLARRNRRVRVGADLIRAAHPRRSDHDARDQRRHPAAGDVALAARGRAARRRPPLEGPARPRALRPGRHPRPRLPLQRRPGPGEAGARGARGGRRAAGPRREGRGGQQPVRRGPRDHHPRAGRRVHGPARGAARPLRHAAGLPPRPRRRLHLPQAGTRHGEGGLRRARRRPGPVRGHRRHRRRRRGRRGRRRGRDHGADAGDAGRGDRGVDLRAERPHGGRRRRPGRPVV</sequence>
<dbReference type="GO" id="GO:0004401">
    <property type="term" value="F:histidinol-phosphatase activity"/>
    <property type="evidence" value="ECO:0007669"/>
    <property type="project" value="UniProtKB-EC"/>
</dbReference>
<feature type="compositionally biased region" description="Basic residues" evidence="1">
    <location>
        <begin position="236"/>
        <end position="247"/>
    </location>
</feature>
<dbReference type="EC" id="3.1.3.15" evidence="2"/>
<name>A0A6J4PRR6_9ACTN</name>
<feature type="region of interest" description="Disordered" evidence="1">
    <location>
        <begin position="1"/>
        <end position="247"/>
    </location>
</feature>
<dbReference type="GO" id="GO:0034200">
    <property type="term" value="F:D-glycero-beta-D-manno-heptose 1,7-bisphosphate 7-phosphatase activity"/>
    <property type="evidence" value="ECO:0007669"/>
    <property type="project" value="UniProtKB-EC"/>
</dbReference>
<organism evidence="2">
    <name type="scientific">uncultured Quadrisphaera sp</name>
    <dbReference type="NCBI Taxonomy" id="904978"/>
    <lineage>
        <taxon>Bacteria</taxon>
        <taxon>Bacillati</taxon>
        <taxon>Actinomycetota</taxon>
        <taxon>Actinomycetes</taxon>
        <taxon>Kineosporiales</taxon>
        <taxon>Kineosporiaceae</taxon>
        <taxon>Quadrisphaera</taxon>
        <taxon>environmental samples</taxon>
    </lineage>
</organism>
<feature type="compositionally biased region" description="Low complexity" evidence="1">
    <location>
        <begin position="145"/>
        <end position="159"/>
    </location>
</feature>
<accession>A0A6J4PRR6</accession>
<feature type="compositionally biased region" description="Basic and acidic residues" evidence="1">
    <location>
        <begin position="212"/>
        <end position="235"/>
    </location>
</feature>